<keyword evidence="1" id="KW-1133">Transmembrane helix</keyword>
<feature type="transmembrane region" description="Helical" evidence="1">
    <location>
        <begin position="57"/>
        <end position="76"/>
    </location>
</feature>
<evidence type="ECO:0000313" key="3">
    <source>
        <dbReference type="EMBL" id="QJA73388.1"/>
    </source>
</evidence>
<keyword evidence="1" id="KW-0812">Transmembrane</keyword>
<dbReference type="EMBL" id="MT141395">
    <property type="protein sequence ID" value="QJA60102.1"/>
    <property type="molecule type" value="Genomic_DNA"/>
</dbReference>
<name>A0A6M3IU70_9ZZZZ</name>
<dbReference type="EMBL" id="MT142023">
    <property type="protein sequence ID" value="QJA73388.1"/>
    <property type="molecule type" value="Genomic_DNA"/>
</dbReference>
<evidence type="ECO:0000256" key="1">
    <source>
        <dbReference type="SAM" id="Phobius"/>
    </source>
</evidence>
<keyword evidence="1" id="KW-0472">Membrane</keyword>
<proteinExistence type="predicted"/>
<accession>A0A6M3IU70</accession>
<reference evidence="2" key="1">
    <citation type="submission" date="2020-03" db="EMBL/GenBank/DDBJ databases">
        <title>The deep terrestrial virosphere.</title>
        <authorList>
            <person name="Holmfeldt K."/>
            <person name="Nilsson E."/>
            <person name="Simone D."/>
            <person name="Lopez-Fernandez M."/>
            <person name="Wu X."/>
            <person name="de Brujin I."/>
            <person name="Lundin D."/>
            <person name="Andersson A."/>
            <person name="Bertilsson S."/>
            <person name="Dopson M."/>
        </authorList>
    </citation>
    <scope>NUCLEOTIDE SEQUENCE</scope>
    <source>
        <strain evidence="3">MM415A02394</strain>
        <strain evidence="2">MM415B01185</strain>
    </source>
</reference>
<evidence type="ECO:0000313" key="2">
    <source>
        <dbReference type="EMBL" id="QJA60102.1"/>
    </source>
</evidence>
<organism evidence="2">
    <name type="scientific">viral metagenome</name>
    <dbReference type="NCBI Taxonomy" id="1070528"/>
    <lineage>
        <taxon>unclassified sequences</taxon>
        <taxon>metagenomes</taxon>
        <taxon>organismal metagenomes</taxon>
    </lineage>
</organism>
<gene>
    <name evidence="3" type="ORF">MM415A02394_0015</name>
    <name evidence="2" type="ORF">MM415B01185_0036</name>
</gene>
<sequence length="91" mass="9976">MKWASWFILLLFGTLVWAVADPPFPTKTVPIPYLGMPGPKIFDSVPPVASIYVEIKAWASLIGQVMSGLAGFGLILKTIKEIWGRLFGGKK</sequence>
<protein>
    <submittedName>
        <fullName evidence="2">Uncharacterized protein</fullName>
    </submittedName>
</protein>
<dbReference type="AlphaFoldDB" id="A0A6M3IU70"/>